<feature type="domain" description="OTU" evidence="10">
    <location>
        <begin position="112"/>
        <end position="236"/>
    </location>
</feature>
<dbReference type="AlphaFoldDB" id="A0AAX4H595"/>
<evidence type="ECO:0000256" key="2">
    <source>
        <dbReference type="ARBA" id="ARBA00022670"/>
    </source>
</evidence>
<keyword evidence="6 9" id="KW-0378">Hydrolase</keyword>
<comment type="catalytic activity">
    <reaction evidence="1 9">
        <text>Thiol-dependent hydrolysis of ester, thioester, amide, peptide and isopeptide bonds formed by the C-terminal Gly of ubiquitin (a 76-residue protein attached to proteins as an intracellular targeting signal).</text>
        <dbReference type="EC" id="3.4.19.12"/>
    </reaction>
</comment>
<dbReference type="InterPro" id="IPR057766">
    <property type="entry name" value="Znf-C2H2_OTU1-like_C"/>
</dbReference>
<evidence type="ECO:0000256" key="8">
    <source>
        <dbReference type="ARBA" id="ARBA00022833"/>
    </source>
</evidence>
<keyword evidence="9" id="KW-0963">Cytoplasm</keyword>
<evidence type="ECO:0000256" key="3">
    <source>
        <dbReference type="ARBA" id="ARBA00022723"/>
    </source>
</evidence>
<dbReference type="EC" id="3.4.19.12" evidence="9"/>
<dbReference type="EMBL" id="CP138894">
    <property type="protein sequence ID" value="WPK23755.1"/>
    <property type="molecule type" value="Genomic_DNA"/>
</dbReference>
<dbReference type="Pfam" id="PF21403">
    <property type="entry name" value="OTU1_UBXL"/>
    <property type="match status" value="1"/>
</dbReference>
<dbReference type="Pfam" id="PF24560">
    <property type="entry name" value="zf-C2H2_OTU1_C"/>
    <property type="match status" value="1"/>
</dbReference>
<evidence type="ECO:0000256" key="6">
    <source>
        <dbReference type="ARBA" id="ARBA00022801"/>
    </source>
</evidence>
<organism evidence="11 12">
    <name type="scientific">Australozyma saopauloensis</name>
    <dbReference type="NCBI Taxonomy" id="291208"/>
    <lineage>
        <taxon>Eukaryota</taxon>
        <taxon>Fungi</taxon>
        <taxon>Dikarya</taxon>
        <taxon>Ascomycota</taxon>
        <taxon>Saccharomycotina</taxon>
        <taxon>Pichiomycetes</taxon>
        <taxon>Metschnikowiaceae</taxon>
        <taxon>Australozyma</taxon>
    </lineage>
</organism>
<evidence type="ECO:0000256" key="4">
    <source>
        <dbReference type="ARBA" id="ARBA00022771"/>
    </source>
</evidence>
<keyword evidence="5 9" id="KW-0833">Ubl conjugation pathway</keyword>
<dbReference type="GO" id="GO:0005634">
    <property type="term" value="C:nucleus"/>
    <property type="evidence" value="ECO:0007669"/>
    <property type="project" value="TreeGrafter"/>
</dbReference>
<comment type="function">
    <text evidence="9">Hydrolase that can remove conjugated ubiquitin from proteins and may therefore play an important regulatory role at the level of protein turnover by preventing degradation.</text>
</comment>
<evidence type="ECO:0000256" key="9">
    <source>
        <dbReference type="RuleBase" id="RU367104"/>
    </source>
</evidence>
<dbReference type="KEGG" id="asau:88172069"/>
<keyword evidence="2" id="KW-0645">Protease</keyword>
<dbReference type="RefSeq" id="XP_062876141.1">
    <property type="nucleotide sequence ID" value="XM_063020071.1"/>
</dbReference>
<dbReference type="InterPro" id="IPR038765">
    <property type="entry name" value="Papain-like_cys_pep_sf"/>
</dbReference>
<dbReference type="InterPro" id="IPR048857">
    <property type="entry name" value="OTU1_Ubl"/>
</dbReference>
<evidence type="ECO:0000256" key="7">
    <source>
        <dbReference type="ARBA" id="ARBA00022807"/>
    </source>
</evidence>
<dbReference type="InterPro" id="IPR003323">
    <property type="entry name" value="OTU_dom"/>
</dbReference>
<keyword evidence="3" id="KW-0479">Metal-binding</keyword>
<dbReference type="GO" id="GO:0016579">
    <property type="term" value="P:protein deubiquitination"/>
    <property type="evidence" value="ECO:0007669"/>
    <property type="project" value="TreeGrafter"/>
</dbReference>
<dbReference type="Gene3D" id="3.10.20.90">
    <property type="entry name" value="Phosphatidylinositol 3-kinase Catalytic Subunit, Chain A, domain 1"/>
    <property type="match status" value="1"/>
</dbReference>
<keyword evidence="12" id="KW-1185">Reference proteome</keyword>
<evidence type="ECO:0000313" key="12">
    <source>
        <dbReference type="Proteomes" id="UP001338582"/>
    </source>
</evidence>
<dbReference type="GO" id="GO:0036503">
    <property type="term" value="P:ERAD pathway"/>
    <property type="evidence" value="ECO:0007669"/>
    <property type="project" value="TreeGrafter"/>
</dbReference>
<evidence type="ECO:0000259" key="10">
    <source>
        <dbReference type="PROSITE" id="PS50802"/>
    </source>
</evidence>
<name>A0AAX4H595_9ASCO</name>
<dbReference type="SUPFAM" id="SSF54001">
    <property type="entry name" value="Cysteine proteinases"/>
    <property type="match status" value="1"/>
</dbReference>
<dbReference type="GeneID" id="88172069"/>
<dbReference type="Pfam" id="PF02338">
    <property type="entry name" value="OTU"/>
    <property type="match status" value="1"/>
</dbReference>
<dbReference type="CDD" id="cd22745">
    <property type="entry name" value="OTU_OTU1"/>
    <property type="match status" value="1"/>
</dbReference>
<keyword evidence="4" id="KW-0863">Zinc-finger</keyword>
<dbReference type="GO" id="GO:0005829">
    <property type="term" value="C:cytosol"/>
    <property type="evidence" value="ECO:0007669"/>
    <property type="project" value="TreeGrafter"/>
</dbReference>
<evidence type="ECO:0000313" key="11">
    <source>
        <dbReference type="EMBL" id="WPK23755.1"/>
    </source>
</evidence>
<dbReference type="GO" id="GO:0030968">
    <property type="term" value="P:endoplasmic reticulum unfolded protein response"/>
    <property type="evidence" value="ECO:0007669"/>
    <property type="project" value="TreeGrafter"/>
</dbReference>
<dbReference type="Proteomes" id="UP001338582">
    <property type="component" value="Chromosome 1"/>
</dbReference>
<keyword evidence="8" id="KW-0862">Zinc</keyword>
<dbReference type="PANTHER" id="PTHR13312">
    <property type="entry name" value="HIV-INDUCED PROTEIN-7-LIKE PROTEASE"/>
    <property type="match status" value="1"/>
</dbReference>
<comment type="subcellular location">
    <subcellularLocation>
        <location evidence="9">Cytoplasm</location>
    </subcellularLocation>
</comment>
<reference evidence="11 12" key="1">
    <citation type="submission" date="2023-10" db="EMBL/GenBank/DDBJ databases">
        <title>Draft Genome Sequence of Candida saopaulonensis from a very Premature Infant with Sepsis.</title>
        <authorList>
            <person name="Ning Y."/>
            <person name="Dai R."/>
            <person name="Xiao M."/>
            <person name="Xu Y."/>
            <person name="Yan Q."/>
            <person name="Zhang L."/>
        </authorList>
    </citation>
    <scope>NUCLEOTIDE SEQUENCE [LARGE SCALE GENOMIC DNA]</scope>
    <source>
        <strain evidence="11 12">19XY460</strain>
    </source>
</reference>
<dbReference type="PROSITE" id="PS50802">
    <property type="entry name" value="OTU"/>
    <property type="match status" value="1"/>
</dbReference>
<accession>A0AAX4H595</accession>
<dbReference type="PANTHER" id="PTHR13312:SF0">
    <property type="entry name" value="UBIQUITIN THIOESTERASE OTU1"/>
    <property type="match status" value="1"/>
</dbReference>
<dbReference type="GO" id="GO:0004843">
    <property type="term" value="F:cysteine-type deubiquitinase activity"/>
    <property type="evidence" value="ECO:0007669"/>
    <property type="project" value="UniProtKB-UniRule"/>
</dbReference>
<proteinExistence type="predicted"/>
<keyword evidence="7 9" id="KW-0788">Thiol protease</keyword>
<dbReference type="Gene3D" id="3.90.70.80">
    <property type="match status" value="1"/>
</dbReference>
<sequence length="312" mass="34554">MRIKIRSSAGTAIVDVDKDLLILGLTNLLRENHFKDTQIASYKFGYPPKNIDASTQETIENVGIKPNEQLVATDATGVSGYHASAKTDTKVPPKPVQSDIPSVYIPKQDKYLILRNVPDDNSCLFNSVSLAVTGSIDWKKLDLRRVVAETILSSPETYNEAILGRPVGEYCKWIQKPESWGGAIELGILSKHLGVRIQTYDIDLGSPITFQDEQLPPKLFILLVYSGIHYDTLVTNRSLSKDRHGDLGKWTEDNGITDACAKLVTLLQTKNYATNTTKFRVRCLDCYEILVGETGASQHANKTGHTSFGEVK</sequence>
<gene>
    <name evidence="11" type="ORF">PUMCH_001001</name>
</gene>
<evidence type="ECO:0000256" key="5">
    <source>
        <dbReference type="ARBA" id="ARBA00022786"/>
    </source>
</evidence>
<evidence type="ECO:0000256" key="1">
    <source>
        <dbReference type="ARBA" id="ARBA00000707"/>
    </source>
</evidence>
<protein>
    <recommendedName>
        <fullName evidence="9">Ubiquitin thioesterase OTU</fullName>
        <ecNumber evidence="9">3.4.19.12</ecNumber>
    </recommendedName>
</protein>